<reference evidence="1" key="1">
    <citation type="submission" date="2023-08" db="EMBL/GenBank/DDBJ databases">
        <authorList>
            <person name="Chen Y."/>
            <person name="Shah S."/>
            <person name="Dougan E. K."/>
            <person name="Thang M."/>
            <person name="Chan C."/>
        </authorList>
    </citation>
    <scope>NUCLEOTIDE SEQUENCE</scope>
</reference>
<keyword evidence="2" id="KW-1185">Reference proteome</keyword>
<dbReference type="EMBL" id="CAUJNA010001968">
    <property type="protein sequence ID" value="CAJ1389883.1"/>
    <property type="molecule type" value="Genomic_DNA"/>
</dbReference>
<accession>A0AA36N2K1</accession>
<evidence type="ECO:0000313" key="1">
    <source>
        <dbReference type="EMBL" id="CAJ1389883.1"/>
    </source>
</evidence>
<dbReference type="PANTHER" id="PTHR47083">
    <property type="entry name" value="TESTIS-EXPRESSED PROTEIN 11"/>
    <property type="match status" value="1"/>
</dbReference>
<dbReference type="InterPro" id="IPR042861">
    <property type="entry name" value="TEX11"/>
</dbReference>
<evidence type="ECO:0000313" key="2">
    <source>
        <dbReference type="Proteomes" id="UP001178507"/>
    </source>
</evidence>
<organism evidence="1 2">
    <name type="scientific">Effrenium voratum</name>
    <dbReference type="NCBI Taxonomy" id="2562239"/>
    <lineage>
        <taxon>Eukaryota</taxon>
        <taxon>Sar</taxon>
        <taxon>Alveolata</taxon>
        <taxon>Dinophyceae</taxon>
        <taxon>Suessiales</taxon>
        <taxon>Symbiodiniaceae</taxon>
        <taxon>Effrenium</taxon>
    </lineage>
</organism>
<gene>
    <name evidence="1" type="ORF">EVOR1521_LOCUS15417</name>
</gene>
<protein>
    <recommendedName>
        <fullName evidence="3">Protein ZIP4 homolog</fullName>
    </recommendedName>
</protein>
<proteinExistence type="predicted"/>
<evidence type="ECO:0008006" key="3">
    <source>
        <dbReference type="Google" id="ProtNLM"/>
    </source>
</evidence>
<sequence length="887" mass="96672">MEENSLLQELVSVVKSLEAAQLEPRALSEAESQALDRTRDPRTPVVAWAGKNATAGERLQLRSLAHRIWAALGHSSTEPLQGAKCRSLACELLEEGLEESAASAGSSDAALLASHWALTGRAWALAKEDAVALQCFGRASKSAAGTKNAEADVQARLWAAEVLFRRGDYAESLEELAQAKGQLRQLPPQMLDNLLCVCYTQASSHRSAQNFPQAVELLNLALSAGNMPAATKCKLLRLLALCHVPELDVALAHARQALALAGCSKDRVAAQEVLLELLQSRECNAQKEEVRSLALSLVREPESSVALCVATCQVLLDYGMHQDAQQLSASLRSRPGLGEEQRRELLLQTLQMAAEAVIQSKAEAEQHLVGAVANVETCAELCLPGGRLLSGLASKLWSGRPDDAANWASRAAQMMSKSNEAGDEAADCWFDAGRRFRQLGKLPEAQRCAREAKGHVEAQLLLLELACEAGKDCAEGWTCMEQLRQMDLTLAQASRAAQAARQQPHEDLALAALELFVAASESQADLTSLAVAAHLVKRHTELQRPTEELLQTLAAARRLGAQCRRGLAAELSSAGLAEPEPRPGLAALRQLVACAWGRGEELGRNLQWQQAAAMFEAGHQVLEVIDMDSQGLDPARLREFVDARAWCMIQDAAARVEQAKDRAGGQLKEALELLEKAHRLCKQSRQLQSQGAFAEAPCSSSTWCHRRFLTLVLQEFEVRCLIGEPEQQLRRFVDTASAESELGVKSLLAMSKLAASASCRRLAIHCLQRYLKTFIGASDADFKELLAAYREMLALQASRNESLVVFDGILNLLAGVNVSSDAKFPKEEIKWLVATAWNTGTHFFRLQQYRWAEKWMSKGMALAKLCPGSFSSEKMTEGYIACLNHCA</sequence>
<name>A0AA36N2K1_9DINO</name>
<dbReference type="SUPFAM" id="SSF81901">
    <property type="entry name" value="HCP-like"/>
    <property type="match status" value="1"/>
</dbReference>
<dbReference type="Proteomes" id="UP001178507">
    <property type="component" value="Unassembled WGS sequence"/>
</dbReference>
<dbReference type="PANTHER" id="PTHR47083:SF1">
    <property type="entry name" value="TESTIS-EXPRESSED PROTEIN 11"/>
    <property type="match status" value="1"/>
</dbReference>
<dbReference type="AlphaFoldDB" id="A0AA36N2K1"/>
<comment type="caution">
    <text evidence="1">The sequence shown here is derived from an EMBL/GenBank/DDBJ whole genome shotgun (WGS) entry which is preliminary data.</text>
</comment>